<evidence type="ECO:0000313" key="3">
    <source>
        <dbReference type="EMBL" id="RHA52230.1"/>
    </source>
</evidence>
<feature type="transmembrane region" description="Helical" evidence="1">
    <location>
        <begin position="217"/>
        <end position="236"/>
    </location>
</feature>
<dbReference type="Proteomes" id="UP000284598">
    <property type="component" value="Unassembled WGS sequence"/>
</dbReference>
<dbReference type="EMBL" id="QRHR01000013">
    <property type="protein sequence ID" value="RHF87071.1"/>
    <property type="molecule type" value="Genomic_DNA"/>
</dbReference>
<evidence type="ECO:0000313" key="9">
    <source>
        <dbReference type="Proteomes" id="UP000286186"/>
    </source>
</evidence>
<evidence type="ECO:0000256" key="1">
    <source>
        <dbReference type="SAM" id="Phobius"/>
    </source>
</evidence>
<evidence type="ECO:0000313" key="4">
    <source>
        <dbReference type="EMBL" id="RHA78407.1"/>
    </source>
</evidence>
<dbReference type="InterPro" id="IPR010787">
    <property type="entry name" value="DUF1385"/>
</dbReference>
<dbReference type="Proteomes" id="UP000284779">
    <property type="component" value="Unassembled WGS sequence"/>
</dbReference>
<feature type="transmembrane region" description="Helical" evidence="1">
    <location>
        <begin position="159"/>
        <end position="176"/>
    </location>
</feature>
<evidence type="ECO:0000313" key="2">
    <source>
        <dbReference type="EMBL" id="RHA16839.1"/>
    </source>
</evidence>
<dbReference type="RefSeq" id="WP_117971635.1">
    <property type="nucleotide sequence ID" value="NZ_CATWJF010000062.1"/>
</dbReference>
<dbReference type="Pfam" id="PF07136">
    <property type="entry name" value="DUF1385"/>
    <property type="match status" value="1"/>
</dbReference>
<feature type="transmembrane region" description="Helical" evidence="1">
    <location>
        <begin position="242"/>
        <end position="263"/>
    </location>
</feature>
<dbReference type="EMBL" id="QSFO01000017">
    <property type="protein sequence ID" value="RHA52230.1"/>
    <property type="molecule type" value="Genomic_DNA"/>
</dbReference>
<protein>
    <submittedName>
        <fullName evidence="4">DUF1385 domain-containing protein</fullName>
    </submittedName>
</protein>
<dbReference type="EMBL" id="QSFD01000014">
    <property type="protein sequence ID" value="RHA16839.1"/>
    <property type="molecule type" value="Genomic_DNA"/>
</dbReference>
<evidence type="ECO:0000313" key="7">
    <source>
        <dbReference type="Proteomes" id="UP000284779"/>
    </source>
</evidence>
<organism evidence="4 8">
    <name type="scientific">Eubacterium ventriosum</name>
    <dbReference type="NCBI Taxonomy" id="39496"/>
    <lineage>
        <taxon>Bacteria</taxon>
        <taxon>Bacillati</taxon>
        <taxon>Bacillota</taxon>
        <taxon>Clostridia</taxon>
        <taxon>Eubacteriales</taxon>
        <taxon>Eubacteriaceae</taxon>
        <taxon>Eubacterium</taxon>
    </lineage>
</organism>
<proteinExistence type="predicted"/>
<name>A0A413T4B5_9FIRM</name>
<evidence type="ECO:0000313" key="5">
    <source>
        <dbReference type="EMBL" id="RHF87071.1"/>
    </source>
</evidence>
<keyword evidence="1" id="KW-1133">Transmembrane helix</keyword>
<dbReference type="EMBL" id="QSFV01000035">
    <property type="protein sequence ID" value="RHA78407.1"/>
    <property type="molecule type" value="Genomic_DNA"/>
</dbReference>
<keyword evidence="7" id="KW-1185">Reference proteome</keyword>
<keyword evidence="1" id="KW-0812">Transmembrane</keyword>
<gene>
    <name evidence="5" type="ORF">DW652_10745</name>
    <name evidence="4" type="ORF">DW918_09245</name>
    <name evidence="3" type="ORF">DW929_11440</name>
    <name evidence="2" type="ORF">DW944_11200</name>
</gene>
<evidence type="ECO:0000313" key="8">
    <source>
        <dbReference type="Proteomes" id="UP000285740"/>
    </source>
</evidence>
<keyword evidence="1" id="KW-0472">Membrane</keyword>
<dbReference type="Proteomes" id="UP000285740">
    <property type="component" value="Unassembled WGS sequence"/>
</dbReference>
<dbReference type="PANTHER" id="PTHR42867:SF1">
    <property type="entry name" value="MEMBRANE PROTEIN-RELATED"/>
    <property type="match status" value="1"/>
</dbReference>
<evidence type="ECO:0000313" key="6">
    <source>
        <dbReference type="Proteomes" id="UP000284598"/>
    </source>
</evidence>
<comment type="caution">
    <text evidence="4">The sequence shown here is derived from an EMBL/GenBank/DDBJ whole genome shotgun (WGS) entry which is preliminary data.</text>
</comment>
<feature type="transmembrane region" description="Helical" evidence="1">
    <location>
        <begin position="114"/>
        <end position="139"/>
    </location>
</feature>
<sequence>MENKERLGSSGIGGQAVIEGIMMRNKDKYAVAVRKPDKSIDVDIQECGGIAKKYKITTLPFIRGIFSFIDSMVIGIKTLTYSASFFEDEDEQEEEPGKFEKWLLNKFGEKAEKIVMGFTVCLSIVIAVALFMILPLFIADVIEKYVPGVTQSHVPVIEGIVKIIIFIGYLLLISLMKDIQRTFMYHGAEHKCINCIETGKVLTVENVASSSRFHKRCGTSFLLIVMVISIIFFVLIRTDIVWLRYVIRLLLVPVIAGISYEFIRLAGKSENKFINLLSKPGLWMQKITTKEPTDDMIEVAIKAVEAVFDWKEYLKESGIEVEKKEETSLPKEYKQVIEGSGYNWKY</sequence>
<accession>A0A413T4B5</accession>
<dbReference type="AlphaFoldDB" id="A0A413T4B5"/>
<dbReference type="Proteomes" id="UP000286186">
    <property type="component" value="Unassembled WGS sequence"/>
</dbReference>
<dbReference type="PANTHER" id="PTHR42867">
    <property type="entry name" value="MEMBRANE PROTEIN-RELATED"/>
    <property type="match status" value="1"/>
</dbReference>
<reference evidence="6 7" key="1">
    <citation type="submission" date="2018-08" db="EMBL/GenBank/DDBJ databases">
        <title>A genome reference for cultivated species of the human gut microbiota.</title>
        <authorList>
            <person name="Zou Y."/>
            <person name="Xue W."/>
            <person name="Luo G."/>
        </authorList>
    </citation>
    <scope>NUCLEOTIDE SEQUENCE [LARGE SCALE GENOMIC DNA]</scope>
    <source>
        <strain evidence="5 9">AM23-22</strain>
        <strain evidence="4 8">AM42-30</strain>
        <strain evidence="3 6">AM43-2</strain>
        <strain evidence="2 7">AM44-11BH</strain>
    </source>
</reference>